<dbReference type="SMART" id="SM00692">
    <property type="entry name" value="DM3"/>
    <property type="match status" value="1"/>
</dbReference>
<evidence type="ECO:0000256" key="2">
    <source>
        <dbReference type="ARBA" id="ARBA00022771"/>
    </source>
</evidence>
<feature type="domain" description="THAP-type" evidence="6">
    <location>
        <begin position="1"/>
        <end position="84"/>
    </location>
</feature>
<name>A0A1E1WQV1_PECGO</name>
<dbReference type="PROSITE" id="PS50950">
    <property type="entry name" value="ZF_THAP"/>
    <property type="match status" value="1"/>
</dbReference>
<dbReference type="InterPro" id="IPR006612">
    <property type="entry name" value="THAP_Znf"/>
</dbReference>
<dbReference type="Pfam" id="PF05485">
    <property type="entry name" value="THAP"/>
    <property type="match status" value="1"/>
</dbReference>
<dbReference type="OrthoDB" id="5982876at2759"/>
<evidence type="ECO:0000256" key="5">
    <source>
        <dbReference type="PROSITE-ProRule" id="PRU00309"/>
    </source>
</evidence>
<dbReference type="PANTHER" id="PTHR46600:SF11">
    <property type="entry name" value="THAP DOMAIN-CONTAINING PROTEIN 10"/>
    <property type="match status" value="1"/>
</dbReference>
<dbReference type="Gene3D" id="6.20.210.20">
    <property type="entry name" value="THAP domain"/>
    <property type="match status" value="1"/>
</dbReference>
<dbReference type="AlphaFoldDB" id="A0A1E1WQV1"/>
<reference evidence="7" key="1">
    <citation type="submission" date="2015-09" db="EMBL/GenBank/DDBJ databases">
        <title>De novo assembly of Pectinophora gossypiella (Pink Bollworm) gut transcriptome.</title>
        <authorList>
            <person name="Tassone E.E."/>
        </authorList>
    </citation>
    <scope>NUCLEOTIDE SEQUENCE</scope>
</reference>
<dbReference type="SUPFAM" id="SSF57716">
    <property type="entry name" value="Glucocorticoid receptor-like (DNA-binding domain)"/>
    <property type="match status" value="1"/>
</dbReference>
<proteinExistence type="predicted"/>
<dbReference type="GO" id="GO:0043565">
    <property type="term" value="F:sequence-specific DNA binding"/>
    <property type="evidence" value="ECO:0007669"/>
    <property type="project" value="InterPro"/>
</dbReference>
<keyword evidence="3" id="KW-0862">Zinc</keyword>
<evidence type="ECO:0000256" key="3">
    <source>
        <dbReference type="ARBA" id="ARBA00022833"/>
    </source>
</evidence>
<accession>A0A1E1WQV1</accession>
<dbReference type="SMART" id="SM00980">
    <property type="entry name" value="THAP"/>
    <property type="match status" value="1"/>
</dbReference>
<evidence type="ECO:0000256" key="1">
    <source>
        <dbReference type="ARBA" id="ARBA00022723"/>
    </source>
</evidence>
<keyword evidence="1" id="KW-0479">Metal-binding</keyword>
<evidence type="ECO:0000313" key="7">
    <source>
        <dbReference type="EMBL" id="JAT89413.1"/>
    </source>
</evidence>
<feature type="non-terminal residue" evidence="7">
    <location>
        <position position="130"/>
    </location>
</feature>
<dbReference type="InterPro" id="IPR026516">
    <property type="entry name" value="THAP1/10"/>
</dbReference>
<dbReference type="InterPro" id="IPR038441">
    <property type="entry name" value="THAP_Znf_sf"/>
</dbReference>
<dbReference type="PANTHER" id="PTHR46600">
    <property type="entry name" value="THAP DOMAIN-CONTAINING"/>
    <property type="match status" value="1"/>
</dbReference>
<keyword evidence="4 5" id="KW-0238">DNA-binding</keyword>
<gene>
    <name evidence="7" type="ORF">g.4882</name>
</gene>
<dbReference type="GO" id="GO:0008270">
    <property type="term" value="F:zinc ion binding"/>
    <property type="evidence" value="ECO:0007669"/>
    <property type="project" value="UniProtKB-KW"/>
</dbReference>
<organism evidence="7">
    <name type="scientific">Pectinophora gossypiella</name>
    <name type="common">Cotton pink bollworm</name>
    <name type="synonym">Depressaria gossypiella</name>
    <dbReference type="NCBI Taxonomy" id="13191"/>
    <lineage>
        <taxon>Eukaryota</taxon>
        <taxon>Metazoa</taxon>
        <taxon>Ecdysozoa</taxon>
        <taxon>Arthropoda</taxon>
        <taxon>Hexapoda</taxon>
        <taxon>Insecta</taxon>
        <taxon>Pterygota</taxon>
        <taxon>Neoptera</taxon>
        <taxon>Endopterygota</taxon>
        <taxon>Lepidoptera</taxon>
        <taxon>Glossata</taxon>
        <taxon>Ditrysia</taxon>
        <taxon>Gelechioidea</taxon>
        <taxon>Gelechiidae</taxon>
        <taxon>Apatetrinae</taxon>
        <taxon>Pectinophora</taxon>
    </lineage>
</organism>
<keyword evidence="2 5" id="KW-0863">Zinc-finger</keyword>
<protein>
    <recommendedName>
        <fullName evidence="6">THAP-type domain-containing protein</fullName>
    </recommendedName>
</protein>
<sequence length="130" mass="14789">MPSCSVIICKNRSAVVNYKSHGVTYHLFPKDPNIKKQWISATGRAPDWWPLEKNAICSSHFDEICFQPLQKSRRLYEWALPTLKLRHVFAPALSNPESTRESKLESVVHNNETGSSIIEGEAMLRSVTHV</sequence>
<evidence type="ECO:0000256" key="4">
    <source>
        <dbReference type="ARBA" id="ARBA00023125"/>
    </source>
</evidence>
<dbReference type="EMBL" id="GDQN01001641">
    <property type="protein sequence ID" value="JAT89413.1"/>
    <property type="molecule type" value="Transcribed_RNA"/>
</dbReference>
<evidence type="ECO:0000259" key="6">
    <source>
        <dbReference type="PROSITE" id="PS50950"/>
    </source>
</evidence>